<proteinExistence type="inferred from homology"/>
<dbReference type="CDD" id="cd12252">
    <property type="entry name" value="RRM_DbpA"/>
    <property type="match status" value="1"/>
</dbReference>
<gene>
    <name evidence="11" type="ORF">AUK40_02035</name>
</gene>
<evidence type="ECO:0000256" key="4">
    <source>
        <dbReference type="ARBA" id="ARBA00022806"/>
    </source>
</evidence>
<keyword evidence="2 7" id="KW-0547">Nucleotide-binding</keyword>
<dbReference type="PROSITE" id="PS51195">
    <property type="entry name" value="Q_MOTIF"/>
    <property type="match status" value="1"/>
</dbReference>
<dbReference type="GO" id="GO:0003724">
    <property type="term" value="F:RNA helicase activity"/>
    <property type="evidence" value="ECO:0007669"/>
    <property type="project" value="UniProtKB-EC"/>
</dbReference>
<dbReference type="PANTHER" id="PTHR47963">
    <property type="entry name" value="DEAD-BOX ATP-DEPENDENT RNA HELICASE 47, MITOCHONDRIAL"/>
    <property type="match status" value="1"/>
</dbReference>
<dbReference type="SMART" id="SM00487">
    <property type="entry name" value="DEXDc"/>
    <property type="match status" value="1"/>
</dbReference>
<dbReference type="AlphaFoldDB" id="A0A1J5ILS1"/>
<reference evidence="11 12" key="1">
    <citation type="journal article" date="2016" name="Environ. Microbiol.">
        <title>Genomic resolution of a cold subsurface aquifer community provides metabolic insights for novel microbes adapted to high CO concentrations.</title>
        <authorList>
            <person name="Probst A.J."/>
            <person name="Castelle C.J."/>
            <person name="Singh A."/>
            <person name="Brown C.T."/>
            <person name="Anantharaman K."/>
            <person name="Sharon I."/>
            <person name="Hug L.A."/>
            <person name="Burstein D."/>
            <person name="Emerson J.B."/>
            <person name="Thomas B.C."/>
            <person name="Banfield J.F."/>
        </authorList>
    </citation>
    <scope>NUCLEOTIDE SEQUENCE [LARGE SCALE GENOMIC DNA]</scope>
    <source>
        <strain evidence="11">CG2_30_54_11</strain>
    </source>
</reference>
<dbReference type="Proteomes" id="UP000183245">
    <property type="component" value="Unassembled WGS sequence"/>
</dbReference>
<dbReference type="GO" id="GO:0003723">
    <property type="term" value="F:RNA binding"/>
    <property type="evidence" value="ECO:0007669"/>
    <property type="project" value="TreeGrafter"/>
</dbReference>
<evidence type="ECO:0000259" key="9">
    <source>
        <dbReference type="PROSITE" id="PS51194"/>
    </source>
</evidence>
<protein>
    <recommendedName>
        <fullName evidence="1">RNA helicase</fullName>
        <ecNumber evidence="1">3.6.4.13</ecNumber>
    </recommendedName>
</protein>
<dbReference type="InterPro" id="IPR027417">
    <property type="entry name" value="P-loop_NTPase"/>
</dbReference>
<dbReference type="CDD" id="cd00268">
    <property type="entry name" value="DEADc"/>
    <property type="match status" value="1"/>
</dbReference>
<evidence type="ECO:0000256" key="6">
    <source>
        <dbReference type="PROSITE-ProRule" id="PRU00552"/>
    </source>
</evidence>
<feature type="short sequence motif" description="Q motif" evidence="6">
    <location>
        <begin position="6"/>
        <end position="34"/>
    </location>
</feature>
<evidence type="ECO:0000256" key="2">
    <source>
        <dbReference type="ARBA" id="ARBA00022741"/>
    </source>
</evidence>
<dbReference type="GO" id="GO:0016787">
    <property type="term" value="F:hydrolase activity"/>
    <property type="evidence" value="ECO:0007669"/>
    <property type="project" value="UniProtKB-KW"/>
</dbReference>
<keyword evidence="4 7" id="KW-0347">Helicase</keyword>
<dbReference type="InterPro" id="IPR050547">
    <property type="entry name" value="DEAD_box_RNA_helicases"/>
</dbReference>
<dbReference type="InterPro" id="IPR014014">
    <property type="entry name" value="RNA_helicase_DEAD_Q_motif"/>
</dbReference>
<evidence type="ECO:0000256" key="5">
    <source>
        <dbReference type="ARBA" id="ARBA00022840"/>
    </source>
</evidence>
<feature type="domain" description="Helicase C-terminal" evidence="9">
    <location>
        <begin position="219"/>
        <end position="380"/>
    </location>
</feature>
<dbReference type="InterPro" id="IPR044742">
    <property type="entry name" value="DEAD/DEAH_RhlB"/>
</dbReference>
<feature type="domain" description="DEAD-box RNA helicase Q" evidence="10">
    <location>
        <begin position="6"/>
        <end position="34"/>
    </location>
</feature>
<feature type="domain" description="Helicase ATP-binding" evidence="8">
    <location>
        <begin position="38"/>
        <end position="208"/>
    </location>
</feature>
<dbReference type="Pfam" id="PF00270">
    <property type="entry name" value="DEAD"/>
    <property type="match status" value="1"/>
</dbReference>
<name>A0A1J5ILS1_9BACT</name>
<dbReference type="Gene3D" id="3.40.50.300">
    <property type="entry name" value="P-loop containing nucleotide triphosphate hydrolases"/>
    <property type="match status" value="2"/>
</dbReference>
<evidence type="ECO:0000256" key="1">
    <source>
        <dbReference type="ARBA" id="ARBA00012552"/>
    </source>
</evidence>
<keyword evidence="5 7" id="KW-0067">ATP-binding</keyword>
<accession>A0A1J5ILS1</accession>
<dbReference type="InterPro" id="IPR001650">
    <property type="entry name" value="Helicase_C-like"/>
</dbReference>
<dbReference type="InterPro" id="IPR005580">
    <property type="entry name" value="DbpA/CsdA_RNA-bd_dom"/>
</dbReference>
<dbReference type="GO" id="GO:0005524">
    <property type="term" value="F:ATP binding"/>
    <property type="evidence" value="ECO:0007669"/>
    <property type="project" value="UniProtKB-KW"/>
</dbReference>
<evidence type="ECO:0000256" key="7">
    <source>
        <dbReference type="RuleBase" id="RU000492"/>
    </source>
</evidence>
<dbReference type="InterPro" id="IPR014001">
    <property type="entry name" value="Helicase_ATP-bd"/>
</dbReference>
<evidence type="ECO:0000259" key="8">
    <source>
        <dbReference type="PROSITE" id="PS51192"/>
    </source>
</evidence>
<dbReference type="PROSITE" id="PS51192">
    <property type="entry name" value="HELICASE_ATP_BIND_1"/>
    <property type="match status" value="1"/>
</dbReference>
<evidence type="ECO:0000313" key="12">
    <source>
        <dbReference type="Proteomes" id="UP000183245"/>
    </source>
</evidence>
<dbReference type="SMART" id="SM00490">
    <property type="entry name" value="HELICc"/>
    <property type="match status" value="1"/>
</dbReference>
<dbReference type="InterPro" id="IPR000629">
    <property type="entry name" value="RNA-helicase_DEAD-box_CS"/>
</dbReference>
<dbReference type="EMBL" id="MNZT01000038">
    <property type="protein sequence ID" value="OIP98093.1"/>
    <property type="molecule type" value="Genomic_DNA"/>
</dbReference>
<dbReference type="EC" id="3.6.4.13" evidence="1"/>
<evidence type="ECO:0000259" key="10">
    <source>
        <dbReference type="PROSITE" id="PS51195"/>
    </source>
</evidence>
<dbReference type="CDD" id="cd18787">
    <property type="entry name" value="SF2_C_DEAD"/>
    <property type="match status" value="1"/>
</dbReference>
<sequence length="532" mass="59693">MATALESFGALGLSEATIKVLIAKGFEEPTPIQKKCIPLLLADNTNLVGQAQTGSGKTAAFGLPIIEVIDAGLPRVQALILTPTRELAVQVSEELHSLTADKRIRVASVYGGQPFNIQLSKLRAGAQIVVGTPGRVMEHLDRATLKLADLKFFILDEADEMLDMGFIEDVEKILTYAPTERRTLFFSATMPTRILQLAKKFMGKFQNITIGEQTLTVEQTDQIYFEVRNEDKFEALTRIIDFQDDFYGLIFCHTKIDVDTLVKRLQDRGYEAEAIHGDYAQVQREKTFASFKKRRFNILVATDVAARGLDVVDLSHVINFSLPQDAESYVHRIGRTGRAGKQGTAITFITPYEYRKLTYIKQTTKTPIRRGDIPNIAQIIDAKKKNFKNQIGEIIKKEGFTEFSGFAADLLEKIPAEQLVASLLKKIIQNDFDADRYQEIREAPLPVDSKGKNRLFIALGKLQDMTKAKLIATIMKESGVRNELIQEVQVYDNFSFISVPFAEGEIILKAFQHYKNGARPIVTRARAKTTSY</sequence>
<dbReference type="Pfam" id="PF00271">
    <property type="entry name" value="Helicase_C"/>
    <property type="match status" value="1"/>
</dbReference>
<comment type="similarity">
    <text evidence="7">Belongs to the DEAD box helicase family.</text>
</comment>
<dbReference type="SUPFAM" id="SSF52540">
    <property type="entry name" value="P-loop containing nucleoside triphosphate hydrolases"/>
    <property type="match status" value="1"/>
</dbReference>
<dbReference type="InterPro" id="IPR012677">
    <property type="entry name" value="Nucleotide-bd_a/b_plait_sf"/>
</dbReference>
<dbReference type="PANTHER" id="PTHR47963:SF8">
    <property type="entry name" value="ATP-DEPENDENT RNA HELICASE DEAD"/>
    <property type="match status" value="1"/>
</dbReference>
<evidence type="ECO:0000313" key="11">
    <source>
        <dbReference type="EMBL" id="OIP98093.1"/>
    </source>
</evidence>
<dbReference type="InterPro" id="IPR011545">
    <property type="entry name" value="DEAD/DEAH_box_helicase_dom"/>
</dbReference>
<comment type="caution">
    <text evidence="11">The sequence shown here is derived from an EMBL/GenBank/DDBJ whole genome shotgun (WGS) entry which is preliminary data.</text>
</comment>
<organism evidence="11 12">
    <name type="scientific">Candidatus Wirthbacteria bacterium CG2_30_54_11</name>
    <dbReference type="NCBI Taxonomy" id="1817892"/>
    <lineage>
        <taxon>Bacteria</taxon>
        <taxon>Candidatus Wirthbacteria</taxon>
    </lineage>
</organism>
<evidence type="ECO:0000256" key="3">
    <source>
        <dbReference type="ARBA" id="ARBA00022801"/>
    </source>
</evidence>
<dbReference type="Pfam" id="PF03880">
    <property type="entry name" value="DbpA"/>
    <property type="match status" value="1"/>
</dbReference>
<dbReference type="PROSITE" id="PS51194">
    <property type="entry name" value="HELICASE_CTER"/>
    <property type="match status" value="1"/>
</dbReference>
<dbReference type="PROSITE" id="PS00039">
    <property type="entry name" value="DEAD_ATP_HELICASE"/>
    <property type="match status" value="1"/>
</dbReference>
<dbReference type="Gene3D" id="3.30.70.330">
    <property type="match status" value="1"/>
</dbReference>
<dbReference type="STRING" id="1817892.AUK40_02035"/>
<keyword evidence="3 7" id="KW-0378">Hydrolase</keyword>